<dbReference type="Proteomes" id="UP000197587">
    <property type="component" value="Unassembled WGS sequence"/>
</dbReference>
<dbReference type="Pfam" id="PF01548">
    <property type="entry name" value="DEDD_Tnp_IS110"/>
    <property type="match status" value="1"/>
</dbReference>
<evidence type="ECO:0000313" key="4">
    <source>
        <dbReference type="Proteomes" id="UP000197587"/>
    </source>
</evidence>
<dbReference type="InterPro" id="IPR002525">
    <property type="entry name" value="Transp_IS110-like_N"/>
</dbReference>
<evidence type="ECO:0000313" key="3">
    <source>
        <dbReference type="EMBL" id="OWK99286.1"/>
    </source>
</evidence>
<dbReference type="RefSeq" id="WP_088263483.1">
    <property type="nucleotide sequence ID" value="NZ_JASZ02000002.1"/>
</dbReference>
<name>A0A246BC99_9FLAO</name>
<dbReference type="Pfam" id="PF02371">
    <property type="entry name" value="Transposase_20"/>
    <property type="match status" value="1"/>
</dbReference>
<dbReference type="AlphaFoldDB" id="A0A246BC99"/>
<feature type="domain" description="Transposase IS116/IS110/IS902 C-terminal" evidence="2">
    <location>
        <begin position="294"/>
        <end position="369"/>
    </location>
</feature>
<evidence type="ECO:0000259" key="1">
    <source>
        <dbReference type="Pfam" id="PF01548"/>
    </source>
</evidence>
<dbReference type="InterPro" id="IPR047650">
    <property type="entry name" value="Transpos_IS110"/>
</dbReference>
<dbReference type="InterPro" id="IPR003346">
    <property type="entry name" value="Transposase_20"/>
</dbReference>
<sequence length="452" mass="51571">MEIKKQISLEVVHPNACGIDIGSRSHWAAVGQNAEDVKEFGVYSQDQLEMCNWLHSKGVTSIAMESTGTYWQNLFSTLVGQGFEVILVNGRQTKNIKGKKTDIKDCQWIQKLHSLGLLSASFLPDSDTDTVRTYSRHRQNLLKQSASCVRRIQKYLRLMNMRLEVVVRDVVGLTGSSIIEAFLKGEHQGEDLAKLRHYNCRKSEEEIAKALQFNGRKDYLFALQQEWNSYKHLQQQITETDLQIDQLLKELIDKDDHKKQHTIEKKKHKRKNKNAVSQTDMNLIAYQYFEGVDLMAIEGVSEGLIMTLIAEIGLDGIRKFPTAKQFTAWLRLAPNNKISGGKVLSNHIPKGSSRLKIAFRNTANAIGNLKEGWLADFFKRLNYKKGRATAVSALARKLAVIIWNMLVKGQSYQPPSLYLFLDEKRKIAAAKRIQKQITKFGLTDRDIEITKY</sequence>
<keyword evidence="4" id="KW-1185">Reference proteome</keyword>
<reference evidence="3 4" key="2">
    <citation type="submission" date="2017-05" db="EMBL/GenBank/DDBJ databases">
        <title>Genome of Chryseobacterium haifense.</title>
        <authorList>
            <person name="Newman J.D."/>
        </authorList>
    </citation>
    <scope>NUCLEOTIDE SEQUENCE [LARGE SCALE GENOMIC DNA]</scope>
    <source>
        <strain evidence="3 4">DSM 19056</strain>
    </source>
</reference>
<accession>A0A246BC99</accession>
<organism evidence="3 4">
    <name type="scientific">Kaistella haifensis DSM 19056</name>
    <dbReference type="NCBI Taxonomy" id="1450526"/>
    <lineage>
        <taxon>Bacteria</taxon>
        <taxon>Pseudomonadati</taxon>
        <taxon>Bacteroidota</taxon>
        <taxon>Flavobacteriia</taxon>
        <taxon>Flavobacteriales</taxon>
        <taxon>Weeksellaceae</taxon>
        <taxon>Chryseobacterium group</taxon>
        <taxon>Kaistella</taxon>
    </lineage>
</organism>
<dbReference type="PANTHER" id="PTHR33055">
    <property type="entry name" value="TRANSPOSASE FOR INSERTION SEQUENCE ELEMENT IS1111A"/>
    <property type="match status" value="1"/>
</dbReference>
<proteinExistence type="predicted"/>
<protein>
    <submittedName>
        <fullName evidence="3">IS110 family transposase</fullName>
    </submittedName>
</protein>
<dbReference type="PANTHER" id="PTHR33055:SF13">
    <property type="entry name" value="TRANSPOSASE"/>
    <property type="match status" value="1"/>
</dbReference>
<dbReference type="GO" id="GO:0004803">
    <property type="term" value="F:transposase activity"/>
    <property type="evidence" value="ECO:0007669"/>
    <property type="project" value="InterPro"/>
</dbReference>
<dbReference type="EMBL" id="JASZ02000002">
    <property type="protein sequence ID" value="OWK99286.1"/>
    <property type="molecule type" value="Genomic_DNA"/>
</dbReference>
<comment type="caution">
    <text evidence="3">The sequence shown here is derived from an EMBL/GenBank/DDBJ whole genome shotgun (WGS) entry which is preliminary data.</text>
</comment>
<reference evidence="3 4" key="1">
    <citation type="submission" date="2014-01" db="EMBL/GenBank/DDBJ databases">
        <authorList>
            <consortium name="Genome Consortium for Active Teaching"/>
            <person name="Sontag T.C."/>
            <person name="Newman J.D."/>
        </authorList>
    </citation>
    <scope>NUCLEOTIDE SEQUENCE [LARGE SCALE GENOMIC DNA]</scope>
    <source>
        <strain evidence="3 4">DSM 19056</strain>
    </source>
</reference>
<gene>
    <name evidence="3" type="ORF">AP75_02010</name>
</gene>
<dbReference type="GO" id="GO:0006313">
    <property type="term" value="P:DNA transposition"/>
    <property type="evidence" value="ECO:0007669"/>
    <property type="project" value="InterPro"/>
</dbReference>
<evidence type="ECO:0000259" key="2">
    <source>
        <dbReference type="Pfam" id="PF02371"/>
    </source>
</evidence>
<dbReference type="GO" id="GO:0003677">
    <property type="term" value="F:DNA binding"/>
    <property type="evidence" value="ECO:0007669"/>
    <property type="project" value="InterPro"/>
</dbReference>
<dbReference type="NCBIfam" id="NF033542">
    <property type="entry name" value="transpos_IS110"/>
    <property type="match status" value="1"/>
</dbReference>
<feature type="domain" description="Transposase IS110-like N-terminal" evidence="1">
    <location>
        <begin position="17"/>
        <end position="159"/>
    </location>
</feature>